<evidence type="ECO:0000256" key="14">
    <source>
        <dbReference type="PROSITE-ProRule" id="PRU00110"/>
    </source>
</evidence>
<dbReference type="PRINTS" id="PR00344">
    <property type="entry name" value="BCTRLSENSOR"/>
</dbReference>
<dbReference type="PROSITE" id="PS50885">
    <property type="entry name" value="HAMP"/>
    <property type="match status" value="1"/>
</dbReference>
<dbReference type="Gene3D" id="3.30.565.10">
    <property type="entry name" value="Histidine kinase-like ATPase, C-terminal domain"/>
    <property type="match status" value="1"/>
</dbReference>
<comment type="catalytic activity">
    <reaction evidence="1">
        <text>ATP + protein L-histidine = ADP + protein N-phospho-L-histidine.</text>
        <dbReference type="EC" id="2.7.13.3"/>
    </reaction>
</comment>
<comment type="caution">
    <text evidence="21">The sequence shown here is derived from an EMBL/GenBank/DDBJ whole genome shotgun (WGS) entry which is preliminary data.</text>
</comment>
<feature type="modified residue" description="Phosphohistidine" evidence="14">
    <location>
        <position position="768"/>
    </location>
</feature>
<dbReference type="CDD" id="cd16922">
    <property type="entry name" value="HATPase_EvgS-ArcB-TorS-like"/>
    <property type="match status" value="1"/>
</dbReference>
<dbReference type="Gene3D" id="6.10.340.10">
    <property type="match status" value="1"/>
</dbReference>
<keyword evidence="9" id="KW-0418">Kinase</keyword>
<evidence type="ECO:0000256" key="6">
    <source>
        <dbReference type="ARBA" id="ARBA00022679"/>
    </source>
</evidence>
<keyword evidence="4" id="KW-1003">Cell membrane</keyword>
<keyword evidence="5 15" id="KW-0597">Phosphoprotein</keyword>
<dbReference type="Pfam" id="PF00512">
    <property type="entry name" value="HisKA"/>
    <property type="match status" value="1"/>
</dbReference>
<dbReference type="SUPFAM" id="SSF47384">
    <property type="entry name" value="Homodimeric domain of signal transducing histidine kinase"/>
    <property type="match status" value="1"/>
</dbReference>
<dbReference type="Pfam" id="PF00672">
    <property type="entry name" value="HAMP"/>
    <property type="match status" value="1"/>
</dbReference>
<dbReference type="PROSITE" id="PS50109">
    <property type="entry name" value="HIS_KIN"/>
    <property type="match status" value="1"/>
</dbReference>
<dbReference type="InterPro" id="IPR003594">
    <property type="entry name" value="HATPase_dom"/>
</dbReference>
<dbReference type="SMART" id="SM00448">
    <property type="entry name" value="REC"/>
    <property type="match status" value="1"/>
</dbReference>
<dbReference type="PROSITE" id="PS50894">
    <property type="entry name" value="HPT"/>
    <property type="match status" value="1"/>
</dbReference>
<reference evidence="21 22" key="1">
    <citation type="submission" date="2021-01" db="EMBL/GenBank/DDBJ databases">
        <title>Whole genome shotgun sequence of Actinoplanes humidus NBRC 14915.</title>
        <authorList>
            <person name="Komaki H."/>
            <person name="Tamura T."/>
        </authorList>
    </citation>
    <scope>NUCLEOTIDE SEQUENCE [LARGE SCALE GENOMIC DNA]</scope>
    <source>
        <strain evidence="21 22">NBRC 14915</strain>
    </source>
</reference>
<evidence type="ECO:0000259" key="19">
    <source>
        <dbReference type="PROSITE" id="PS50885"/>
    </source>
</evidence>
<feature type="domain" description="Response regulatory" evidence="18">
    <location>
        <begin position="586"/>
        <end position="703"/>
    </location>
</feature>
<dbReference type="CDD" id="cd00082">
    <property type="entry name" value="HisKA"/>
    <property type="match status" value="1"/>
</dbReference>
<dbReference type="InterPro" id="IPR036097">
    <property type="entry name" value="HisK_dim/P_sf"/>
</dbReference>
<dbReference type="CDD" id="cd06225">
    <property type="entry name" value="HAMP"/>
    <property type="match status" value="1"/>
</dbReference>
<keyword evidence="10" id="KW-0067">ATP-binding</keyword>
<organism evidence="21 22">
    <name type="scientific">Winogradskya humida</name>
    <dbReference type="NCBI Taxonomy" id="113566"/>
    <lineage>
        <taxon>Bacteria</taxon>
        <taxon>Bacillati</taxon>
        <taxon>Actinomycetota</taxon>
        <taxon>Actinomycetes</taxon>
        <taxon>Micromonosporales</taxon>
        <taxon>Micromonosporaceae</taxon>
        <taxon>Winogradskya</taxon>
    </lineage>
</organism>
<dbReference type="SMART" id="SM00388">
    <property type="entry name" value="HisKA"/>
    <property type="match status" value="1"/>
</dbReference>
<evidence type="ECO:0000256" key="1">
    <source>
        <dbReference type="ARBA" id="ARBA00000085"/>
    </source>
</evidence>
<keyword evidence="13 16" id="KW-0472">Membrane</keyword>
<dbReference type="Pfam" id="PF02518">
    <property type="entry name" value="HATPase_c"/>
    <property type="match status" value="1"/>
</dbReference>
<evidence type="ECO:0000313" key="22">
    <source>
        <dbReference type="Proteomes" id="UP000603200"/>
    </source>
</evidence>
<evidence type="ECO:0000256" key="8">
    <source>
        <dbReference type="ARBA" id="ARBA00022741"/>
    </source>
</evidence>
<keyword evidence="6" id="KW-0808">Transferase</keyword>
<evidence type="ECO:0000256" key="9">
    <source>
        <dbReference type="ARBA" id="ARBA00022777"/>
    </source>
</evidence>
<dbReference type="InterPro" id="IPR036890">
    <property type="entry name" value="HATPase_C_sf"/>
</dbReference>
<dbReference type="EMBL" id="BOMN01000019">
    <property type="protein sequence ID" value="GIE18465.1"/>
    <property type="molecule type" value="Genomic_DNA"/>
</dbReference>
<gene>
    <name evidence="21" type="ORF">Ahu01nite_015670</name>
</gene>
<dbReference type="SUPFAM" id="SSF52172">
    <property type="entry name" value="CheY-like"/>
    <property type="match status" value="2"/>
</dbReference>
<evidence type="ECO:0000256" key="4">
    <source>
        <dbReference type="ARBA" id="ARBA00022475"/>
    </source>
</evidence>
<dbReference type="Gene3D" id="1.20.120.160">
    <property type="entry name" value="HPT domain"/>
    <property type="match status" value="1"/>
</dbReference>
<keyword evidence="8" id="KW-0547">Nucleotide-binding</keyword>
<dbReference type="Gene3D" id="3.40.50.2300">
    <property type="match status" value="1"/>
</dbReference>
<evidence type="ECO:0000256" key="3">
    <source>
        <dbReference type="ARBA" id="ARBA00012438"/>
    </source>
</evidence>
<dbReference type="Proteomes" id="UP000603200">
    <property type="component" value="Unassembled WGS sequence"/>
</dbReference>
<dbReference type="CDD" id="cd17546">
    <property type="entry name" value="REC_hyHK_CKI1_RcsC-like"/>
    <property type="match status" value="1"/>
</dbReference>
<evidence type="ECO:0000256" key="15">
    <source>
        <dbReference type="PROSITE-ProRule" id="PRU00169"/>
    </source>
</evidence>
<evidence type="ECO:0000259" key="20">
    <source>
        <dbReference type="PROSITE" id="PS50894"/>
    </source>
</evidence>
<dbReference type="EC" id="2.7.13.3" evidence="3"/>
<evidence type="ECO:0000256" key="16">
    <source>
        <dbReference type="SAM" id="Phobius"/>
    </source>
</evidence>
<evidence type="ECO:0000256" key="10">
    <source>
        <dbReference type="ARBA" id="ARBA00022840"/>
    </source>
</evidence>
<dbReference type="PROSITE" id="PS50110">
    <property type="entry name" value="RESPONSE_REGULATORY"/>
    <property type="match status" value="1"/>
</dbReference>
<keyword evidence="12" id="KW-0902">Two-component regulatory system</keyword>
<evidence type="ECO:0000259" key="17">
    <source>
        <dbReference type="PROSITE" id="PS50109"/>
    </source>
</evidence>
<dbReference type="InterPro" id="IPR005467">
    <property type="entry name" value="His_kinase_dom"/>
</dbReference>
<dbReference type="SUPFAM" id="SSF47226">
    <property type="entry name" value="Histidine-containing phosphotransfer domain, HPT domain"/>
    <property type="match status" value="1"/>
</dbReference>
<dbReference type="InterPro" id="IPR011006">
    <property type="entry name" value="CheY-like_superfamily"/>
</dbReference>
<feature type="domain" description="HPt" evidence="20">
    <location>
        <begin position="729"/>
        <end position="819"/>
    </location>
</feature>
<dbReference type="PANTHER" id="PTHR45339">
    <property type="entry name" value="HYBRID SIGNAL TRANSDUCTION HISTIDINE KINASE J"/>
    <property type="match status" value="1"/>
</dbReference>
<dbReference type="Pfam" id="PF00072">
    <property type="entry name" value="Response_reg"/>
    <property type="match status" value="1"/>
</dbReference>
<evidence type="ECO:0000256" key="12">
    <source>
        <dbReference type="ARBA" id="ARBA00023012"/>
    </source>
</evidence>
<feature type="modified residue" description="4-aspartylphosphate" evidence="15">
    <location>
        <position position="635"/>
    </location>
</feature>
<dbReference type="PANTHER" id="PTHR45339:SF1">
    <property type="entry name" value="HYBRID SIGNAL TRANSDUCTION HISTIDINE KINASE J"/>
    <property type="match status" value="1"/>
</dbReference>
<evidence type="ECO:0000256" key="7">
    <source>
        <dbReference type="ARBA" id="ARBA00022692"/>
    </source>
</evidence>
<sequence length="841" mass="88933">MLAAGFLLALAALAVVGISAYARIGTLLQDRGPFPAADAMPEGLGMLNGAIQKAGTRDITPGEYRDAGREVAASIRVLLGATRDSPGQHARVLQIQTLADEQFALPVGQSNMTDLRKLANSLTFEEFSRIRERQEAGDRSARHTRTLILWVSIGTFVLVAIGARVITRRITTPARRVTAAAQRVIEGDLTRRAEVSGPLELEQMARAVNASMTAMATARDEALAATAAKSAFLATMSHEIRTPMNAVIGMTGLLMDTELDAEQRELVETVRASGESLLVIINDVLDFSKIEAGELTLHERPFVLRDCVRNAMNLVALTADAKGLDLHSEFAPDCPAVVAGDETRIRQILVNLLGNAVKFTDHGSVTVGVAVVPDPVAQPGRYGLRIAVRDTGIGIAADRVDRLFRPFSQVDASTTRTYEGTGLGLVISRRLAEAMDGDITVTSVPGEGSTFTVTVTVGDSPGIEEPRTPGTTILVLSRDRDQLTDRMHGWRIPFVTAGSVAEAVDLLSERAISLVVTDEETAGQLSAYTSKIPTIALSDHPAAPDDDGAEDSPLRLTLTRPVRPRLLHHALRKTLGDGQAPHRSLHILLAEDNPVNQRVAQLMLTRRGHRVDIVATGAAAVEAVAATAYDLVLMDVQMPVMDGLEATARIRADPPPHGAPRIVALTANAMVEQHSAGLRSGMDDFLVKPLQEPQLDAILTGVPAPAPAHDDVDAIRERAAALAGGSASQRLQVAGILDAFAVRLPRVLHEIDEAAAAGNNDVLARLAHGLKGSSATLGAGNLAATCADLEHHPAGPGTESLLRDLHRHAGTVGELMATVAGELITGPDRTGPGRTGPGSGI</sequence>
<evidence type="ECO:0000256" key="11">
    <source>
        <dbReference type="ARBA" id="ARBA00022989"/>
    </source>
</evidence>
<dbReference type="InterPro" id="IPR036641">
    <property type="entry name" value="HPT_dom_sf"/>
</dbReference>
<dbReference type="InterPro" id="IPR003660">
    <property type="entry name" value="HAMP_dom"/>
</dbReference>
<evidence type="ECO:0000256" key="13">
    <source>
        <dbReference type="ARBA" id="ARBA00023136"/>
    </source>
</evidence>
<keyword evidence="11 16" id="KW-1133">Transmembrane helix</keyword>
<dbReference type="SUPFAM" id="SSF158472">
    <property type="entry name" value="HAMP domain-like"/>
    <property type="match status" value="1"/>
</dbReference>
<dbReference type="InterPro" id="IPR004358">
    <property type="entry name" value="Sig_transdc_His_kin-like_C"/>
</dbReference>
<dbReference type="SUPFAM" id="SSF55874">
    <property type="entry name" value="ATPase domain of HSP90 chaperone/DNA topoisomerase II/histidine kinase"/>
    <property type="match status" value="1"/>
</dbReference>
<evidence type="ECO:0000256" key="5">
    <source>
        <dbReference type="ARBA" id="ARBA00022553"/>
    </source>
</evidence>
<feature type="domain" description="Histidine kinase" evidence="17">
    <location>
        <begin position="235"/>
        <end position="459"/>
    </location>
</feature>
<dbReference type="SMART" id="SM00304">
    <property type="entry name" value="HAMP"/>
    <property type="match status" value="1"/>
</dbReference>
<keyword evidence="22" id="KW-1185">Reference proteome</keyword>
<proteinExistence type="predicted"/>
<dbReference type="SMART" id="SM00387">
    <property type="entry name" value="HATPase_c"/>
    <property type="match status" value="1"/>
</dbReference>
<name>A0ABQ3ZIQ4_9ACTN</name>
<protein>
    <recommendedName>
        <fullName evidence="3">histidine kinase</fullName>
        <ecNumber evidence="3">2.7.13.3</ecNumber>
    </recommendedName>
</protein>
<evidence type="ECO:0000313" key="21">
    <source>
        <dbReference type="EMBL" id="GIE18465.1"/>
    </source>
</evidence>
<feature type="domain" description="HAMP" evidence="19">
    <location>
        <begin position="168"/>
        <end position="220"/>
    </location>
</feature>
<evidence type="ECO:0000259" key="18">
    <source>
        <dbReference type="PROSITE" id="PS50110"/>
    </source>
</evidence>
<dbReference type="Pfam" id="PF01627">
    <property type="entry name" value="Hpt"/>
    <property type="match status" value="1"/>
</dbReference>
<feature type="transmembrane region" description="Helical" evidence="16">
    <location>
        <begin position="147"/>
        <end position="166"/>
    </location>
</feature>
<dbReference type="Gene3D" id="1.10.287.130">
    <property type="match status" value="1"/>
</dbReference>
<dbReference type="InterPro" id="IPR008207">
    <property type="entry name" value="Sig_transdc_His_kin_Hpt_dom"/>
</dbReference>
<keyword evidence="7 16" id="KW-0812">Transmembrane</keyword>
<dbReference type="InterPro" id="IPR003661">
    <property type="entry name" value="HisK_dim/P_dom"/>
</dbReference>
<accession>A0ABQ3ZIQ4</accession>
<dbReference type="InterPro" id="IPR001789">
    <property type="entry name" value="Sig_transdc_resp-reg_receiver"/>
</dbReference>
<evidence type="ECO:0000256" key="2">
    <source>
        <dbReference type="ARBA" id="ARBA00004651"/>
    </source>
</evidence>
<comment type="subcellular location">
    <subcellularLocation>
        <location evidence="2">Cell membrane</location>
        <topology evidence="2">Multi-pass membrane protein</topology>
    </subcellularLocation>
</comment>